<comment type="caution">
    <text evidence="1">The sequence shown here is derived from an EMBL/GenBank/DDBJ whole genome shotgun (WGS) entry which is preliminary data.</text>
</comment>
<dbReference type="EMBL" id="QFNK01000308">
    <property type="protein sequence ID" value="PZO81387.1"/>
    <property type="molecule type" value="Genomic_DNA"/>
</dbReference>
<evidence type="ECO:0000313" key="1">
    <source>
        <dbReference type="EMBL" id="PZO81387.1"/>
    </source>
</evidence>
<accession>A0A2W4ZJ54</accession>
<gene>
    <name evidence="1" type="ORF">DI626_10915</name>
</gene>
<organism evidence="1 2">
    <name type="scientific">Micavibrio aeruginosavorus</name>
    <dbReference type="NCBI Taxonomy" id="349221"/>
    <lineage>
        <taxon>Bacteria</taxon>
        <taxon>Pseudomonadati</taxon>
        <taxon>Bdellovibrionota</taxon>
        <taxon>Bdellovibrionia</taxon>
        <taxon>Bdellovibrionales</taxon>
        <taxon>Pseudobdellovibrionaceae</taxon>
        <taxon>Micavibrio</taxon>
    </lineage>
</organism>
<dbReference type="Proteomes" id="UP000249557">
    <property type="component" value="Unassembled WGS sequence"/>
</dbReference>
<dbReference type="AlphaFoldDB" id="A0A2W4ZJ54"/>
<protein>
    <submittedName>
        <fullName evidence="1">Uncharacterized protein</fullName>
    </submittedName>
</protein>
<reference evidence="1 2" key="1">
    <citation type="submission" date="2017-08" db="EMBL/GenBank/DDBJ databases">
        <title>Infants hospitalized years apart are colonized by the same room-sourced microbial strains.</title>
        <authorList>
            <person name="Brooks B."/>
            <person name="Olm M.R."/>
            <person name="Firek B.A."/>
            <person name="Baker R."/>
            <person name="Thomas B.C."/>
            <person name="Morowitz M.J."/>
            <person name="Banfield J.F."/>
        </authorList>
    </citation>
    <scope>NUCLEOTIDE SEQUENCE [LARGE SCALE GENOMIC DNA]</scope>
    <source>
        <strain evidence="1">S2_018_000_R2_104</strain>
    </source>
</reference>
<proteinExistence type="predicted"/>
<evidence type="ECO:0000313" key="2">
    <source>
        <dbReference type="Proteomes" id="UP000249557"/>
    </source>
</evidence>
<name>A0A2W4ZJ54_9BACT</name>
<sequence length="100" mass="10704">MDAISNQKNALNTALSQLKGTKTDASVPSVTMTDAEKRLTEILDISPAAQEKLLAARKVNAHLSFFNAAVKWINGGKKLPDISSYFATPAKTTAKTDIKA</sequence>